<dbReference type="Proteomes" id="UP000696280">
    <property type="component" value="Unassembled WGS sequence"/>
</dbReference>
<dbReference type="InterPro" id="IPR001841">
    <property type="entry name" value="Znf_RING"/>
</dbReference>
<dbReference type="AlphaFoldDB" id="A0A9N9PK35"/>
<evidence type="ECO:0000256" key="2">
    <source>
        <dbReference type="SAM" id="MobiDB-lite"/>
    </source>
</evidence>
<feature type="region of interest" description="Disordered" evidence="2">
    <location>
        <begin position="582"/>
        <end position="612"/>
    </location>
</feature>
<dbReference type="OrthoDB" id="8062037at2759"/>
<feature type="domain" description="RING-type" evidence="3">
    <location>
        <begin position="429"/>
        <end position="484"/>
    </location>
</feature>
<keyword evidence="1" id="KW-0863">Zinc-finger</keyword>
<comment type="caution">
    <text evidence="4">The sequence shown here is derived from an EMBL/GenBank/DDBJ whole genome shotgun (WGS) entry which is preliminary data.</text>
</comment>
<evidence type="ECO:0000259" key="3">
    <source>
        <dbReference type="PROSITE" id="PS50089"/>
    </source>
</evidence>
<gene>
    <name evidence="4" type="ORF">HYFRA_00011910</name>
</gene>
<organism evidence="4 5">
    <name type="scientific">Hymenoscyphus fraxineus</name>
    <dbReference type="NCBI Taxonomy" id="746836"/>
    <lineage>
        <taxon>Eukaryota</taxon>
        <taxon>Fungi</taxon>
        <taxon>Dikarya</taxon>
        <taxon>Ascomycota</taxon>
        <taxon>Pezizomycotina</taxon>
        <taxon>Leotiomycetes</taxon>
        <taxon>Helotiales</taxon>
        <taxon>Helotiaceae</taxon>
        <taxon>Hymenoscyphus</taxon>
    </lineage>
</organism>
<evidence type="ECO:0000256" key="1">
    <source>
        <dbReference type="PROSITE-ProRule" id="PRU00175"/>
    </source>
</evidence>
<reference evidence="4" key="1">
    <citation type="submission" date="2021-07" db="EMBL/GenBank/DDBJ databases">
        <authorList>
            <person name="Durling M."/>
        </authorList>
    </citation>
    <scope>NUCLEOTIDE SEQUENCE</scope>
</reference>
<protein>
    <recommendedName>
        <fullName evidence="3">RING-type domain-containing protein</fullName>
    </recommendedName>
</protein>
<dbReference type="InterPro" id="IPR013083">
    <property type="entry name" value="Znf_RING/FYVE/PHD"/>
</dbReference>
<evidence type="ECO:0000313" key="5">
    <source>
        <dbReference type="Proteomes" id="UP000696280"/>
    </source>
</evidence>
<dbReference type="GO" id="GO:0008270">
    <property type="term" value="F:zinc ion binding"/>
    <property type="evidence" value="ECO:0007669"/>
    <property type="project" value="UniProtKB-KW"/>
</dbReference>
<dbReference type="SUPFAM" id="SSF57850">
    <property type="entry name" value="RING/U-box"/>
    <property type="match status" value="1"/>
</dbReference>
<feature type="compositionally biased region" description="Pro residues" evidence="2">
    <location>
        <begin position="601"/>
        <end position="612"/>
    </location>
</feature>
<evidence type="ECO:0000313" key="4">
    <source>
        <dbReference type="EMBL" id="CAG8956599.1"/>
    </source>
</evidence>
<dbReference type="Gene3D" id="3.30.40.10">
    <property type="entry name" value="Zinc/RING finger domain, C3HC4 (zinc finger)"/>
    <property type="match status" value="1"/>
</dbReference>
<dbReference type="PROSITE" id="PS50089">
    <property type="entry name" value="ZF_RING_2"/>
    <property type="match status" value="1"/>
</dbReference>
<sequence>MNRSKFFVQIRIPRYWSLPLVALVPKDLSGNITPFCIIHRSEAHFHQAPEPTGNKVILAFLWQKGVTEVTNSLRSFGQFYTAPPRTFRDITSLTTGELRPRVPQIVDGILVFDSLDYFITLSFSACRMITMAATRRSPRTIARFNHNFLICDSQNITATVLSLATCTGWSADRISITIEKEFNLKFTPEHIWDFHSHWITTRKLFTQEDRATMWWLMRCIGVHCLQIAAKPLNMTPRPISVEFQPTWSPKNNHGRELCPGFSPFARESSKLWMMKENTTTMYGKLTPTEEPIIQRFGPDLYRVVRKCLRRWSTAMLSLLDTQDQERQFAPINEKVQVDLIMDYLRYFQHKYEKYWGIMEETRGASVGEGFPPREQPVHIQSTGYGAKVLVGLLMADRLHVVDRLRFNERAKIGYREIQPVDLKENCKACAICQEKIGEGSAETGEVADEVAVELVICCGNTIGMTCLREWLKPNAGNGTCPICRHRFSPDFCQKLMEGYADKEVAERNEKNLVEQSIVDLRSPSPAMPNPENLRGDRGYEIERVLQSSHDTVEDQSQDAIQDMVEEASFTSQTERNILRLREHMEVDEEENLQEQSTPMELDPPPQLPPSQP</sequence>
<keyword evidence="5" id="KW-1185">Reference proteome</keyword>
<dbReference type="EMBL" id="CAJVRL010000071">
    <property type="protein sequence ID" value="CAG8956599.1"/>
    <property type="molecule type" value="Genomic_DNA"/>
</dbReference>
<name>A0A9N9PK35_9HELO</name>
<keyword evidence="1" id="KW-0862">Zinc</keyword>
<keyword evidence="1" id="KW-0479">Metal-binding</keyword>
<proteinExistence type="predicted"/>
<accession>A0A9N9PK35</accession>